<dbReference type="Pfam" id="PF01471">
    <property type="entry name" value="PG_binding_1"/>
    <property type="match status" value="1"/>
</dbReference>
<dbReference type="InterPro" id="IPR023346">
    <property type="entry name" value="Lysozyme-like_dom_sf"/>
</dbReference>
<dbReference type="InterPro" id="IPR002477">
    <property type="entry name" value="Peptidoglycan-bd-like"/>
</dbReference>
<dbReference type="InterPro" id="IPR000400">
    <property type="entry name" value="Glyco_hydro_46"/>
</dbReference>
<evidence type="ECO:0000313" key="3">
    <source>
        <dbReference type="Proteomes" id="UP000185860"/>
    </source>
</evidence>
<protein>
    <recommendedName>
        <fullName evidence="1">Peptidoglycan binding-like domain-containing protein</fullName>
    </recommendedName>
</protein>
<dbReference type="SUPFAM" id="SSF47090">
    <property type="entry name" value="PGBD-like"/>
    <property type="match status" value="1"/>
</dbReference>
<dbReference type="OrthoDB" id="5735764at2"/>
<dbReference type="Proteomes" id="UP000185860">
    <property type="component" value="Unassembled WGS sequence"/>
</dbReference>
<comment type="caution">
    <text evidence="2">The sequence shown here is derived from an EMBL/GenBank/DDBJ whole genome shotgun (WGS) entry which is preliminary data.</text>
</comment>
<dbReference type="InterPro" id="IPR036365">
    <property type="entry name" value="PGBD-like_sf"/>
</dbReference>
<evidence type="ECO:0000313" key="2">
    <source>
        <dbReference type="EMBL" id="OKH32376.1"/>
    </source>
</evidence>
<dbReference type="Pfam" id="PF01374">
    <property type="entry name" value="Glyco_hydro_46"/>
    <property type="match status" value="1"/>
</dbReference>
<proteinExistence type="predicted"/>
<dbReference type="SUPFAM" id="SSF53955">
    <property type="entry name" value="Lysozyme-like"/>
    <property type="match status" value="1"/>
</dbReference>
<dbReference type="GO" id="GO:0016977">
    <property type="term" value="F:chitosanase activity"/>
    <property type="evidence" value="ECO:0007669"/>
    <property type="project" value="InterPro"/>
</dbReference>
<feature type="domain" description="Peptidoglycan binding-like" evidence="1">
    <location>
        <begin position="246"/>
        <end position="301"/>
    </location>
</feature>
<name>A0A1U7I7H9_9CYAN</name>
<dbReference type="GO" id="GO:0005576">
    <property type="term" value="C:extracellular region"/>
    <property type="evidence" value="ECO:0007669"/>
    <property type="project" value="InterPro"/>
</dbReference>
<dbReference type="RefSeq" id="WP_073596480.1">
    <property type="nucleotide sequence ID" value="NZ_MRCE01000040.1"/>
</dbReference>
<dbReference type="GO" id="GO:0005975">
    <property type="term" value="P:carbohydrate metabolic process"/>
    <property type="evidence" value="ECO:0007669"/>
    <property type="project" value="InterPro"/>
</dbReference>
<reference evidence="2 3" key="1">
    <citation type="submission" date="2016-11" db="EMBL/GenBank/DDBJ databases">
        <title>Draft Genome Sequences of Nine Cyanobacterial Strains from Diverse Habitats.</title>
        <authorList>
            <person name="Zhu T."/>
            <person name="Hou S."/>
            <person name="Lu X."/>
            <person name="Hess W.R."/>
        </authorList>
    </citation>
    <scope>NUCLEOTIDE SEQUENCE [LARGE SCALE GENOMIC DNA]</scope>
    <source>
        <strain evidence="2 3">IAM M-71</strain>
    </source>
</reference>
<dbReference type="InterPro" id="IPR036366">
    <property type="entry name" value="PGBDSf"/>
</dbReference>
<evidence type="ECO:0000259" key="1">
    <source>
        <dbReference type="Pfam" id="PF01471"/>
    </source>
</evidence>
<accession>A0A1U7I7H9</accession>
<dbReference type="Gene3D" id="1.20.141.10">
    <property type="entry name" value="Chitosanase, subunit A, domain 1"/>
    <property type="match status" value="1"/>
</dbReference>
<dbReference type="Gene3D" id="1.10.101.10">
    <property type="entry name" value="PGBD-like superfamily/PGBD"/>
    <property type="match status" value="1"/>
</dbReference>
<sequence length="306" mass="34388">MLTDLQKKAVKAIVNIFETGKVLGDYSNVTSHPQDPGGLTYGRSQTTINSGNLYLLIKDYCNAVNAQFAVQLNAYLPRLKNKDRGLNNDQNLHNILRQAGKDPVMQSVQDTFFDRIYWNPSVNSANNQGIKTALGVAVVYDSVIHGSWTKMRDRTSEKFGTVANIGEQTWIKHYISVRRDWLASSNNSLLRKTVYRMDALQEIINSQNWDLALPLTVRGLIINDKSLNEQFSFTPRSLRLQQPFMQGEDVVELQKALVKVGFQMAVDGIFGPATDKAVKQFQKDKDLIVDGIVGTQTRELLGLITH</sequence>
<dbReference type="STRING" id="454136.NIES2119_26440"/>
<dbReference type="EMBL" id="MRCE01000040">
    <property type="protein sequence ID" value="OKH32376.1"/>
    <property type="molecule type" value="Genomic_DNA"/>
</dbReference>
<dbReference type="AlphaFoldDB" id="A0A1U7I7H9"/>
<gene>
    <name evidence="2" type="ORF">NIES2119_26440</name>
</gene>
<organism evidence="2 3">
    <name type="scientific">[Phormidium ambiguum] IAM M-71</name>
    <dbReference type="NCBI Taxonomy" id="454136"/>
    <lineage>
        <taxon>Bacteria</taxon>
        <taxon>Bacillati</taxon>
        <taxon>Cyanobacteriota</taxon>
        <taxon>Cyanophyceae</taxon>
        <taxon>Oscillatoriophycideae</taxon>
        <taxon>Aerosakkonematales</taxon>
        <taxon>Aerosakkonemataceae</taxon>
        <taxon>Floridanema</taxon>
    </lineage>
</organism>